<dbReference type="InterPro" id="IPR047140">
    <property type="entry name" value="LabA"/>
</dbReference>
<gene>
    <name evidence="2" type="ORF">ENV62_06650</name>
</gene>
<dbReference type="Pfam" id="PF01936">
    <property type="entry name" value="NYN"/>
    <property type="match status" value="1"/>
</dbReference>
<sequence>MSGRRVGVYVDSMNIMRNGGYGMRYEVIRRFAQANGDEVIRLNAYVAIDEERAVSDPAYKNTLNFILTLRDLGFKVIEKPIRWYTDDSGRTYGKANLDMDMALDIISQSDRLDLLYLFTGDGDFCSVVTMVQNKGCRVELVAFANVSSRLRREVDLFIPGYLVPGLLPTAPPYAGAPPWGEPGSRVRGVCTKYFLDRSYGFFRFIRDFGKLWVTDTRLEESPYTSVFFLEKDLPHGVPPENLPSRDYIFEFTLNEGEKGFVASDIDLVYRY</sequence>
<dbReference type="CDD" id="cd10911">
    <property type="entry name" value="PIN_LabA"/>
    <property type="match status" value="1"/>
</dbReference>
<protein>
    <submittedName>
        <fullName evidence="2">NYN domain-containing protein</fullName>
    </submittedName>
</protein>
<name>A0A7C3WRV4_9BACT</name>
<dbReference type="GO" id="GO:0004540">
    <property type="term" value="F:RNA nuclease activity"/>
    <property type="evidence" value="ECO:0007669"/>
    <property type="project" value="InterPro"/>
</dbReference>
<dbReference type="PANTHER" id="PTHR35458">
    <property type="entry name" value="SLR0755 PROTEIN"/>
    <property type="match status" value="1"/>
</dbReference>
<feature type="domain" description="NYN" evidence="1">
    <location>
        <begin position="5"/>
        <end position="159"/>
    </location>
</feature>
<evidence type="ECO:0000313" key="2">
    <source>
        <dbReference type="EMBL" id="HGB14895.1"/>
    </source>
</evidence>
<dbReference type="Gene3D" id="3.40.50.1010">
    <property type="entry name" value="5'-nuclease"/>
    <property type="match status" value="1"/>
</dbReference>
<dbReference type="AlphaFoldDB" id="A0A7C3WRV4"/>
<reference evidence="2" key="1">
    <citation type="journal article" date="2020" name="mSystems">
        <title>Genome- and Community-Level Interaction Insights into Carbon Utilization and Element Cycling Functions of Hydrothermarchaeota in Hydrothermal Sediment.</title>
        <authorList>
            <person name="Zhou Z."/>
            <person name="Liu Y."/>
            <person name="Xu W."/>
            <person name="Pan J."/>
            <person name="Luo Z.H."/>
            <person name="Li M."/>
        </authorList>
    </citation>
    <scope>NUCLEOTIDE SEQUENCE [LARGE SCALE GENOMIC DNA]</scope>
    <source>
        <strain evidence="2">SpSt-776</strain>
    </source>
</reference>
<proteinExistence type="predicted"/>
<comment type="caution">
    <text evidence="2">The sequence shown here is derived from an EMBL/GenBank/DDBJ whole genome shotgun (WGS) entry which is preliminary data.</text>
</comment>
<organism evidence="2">
    <name type="scientific">Desulfobacca acetoxidans</name>
    <dbReference type="NCBI Taxonomy" id="60893"/>
    <lineage>
        <taxon>Bacteria</taxon>
        <taxon>Pseudomonadati</taxon>
        <taxon>Thermodesulfobacteriota</taxon>
        <taxon>Desulfobaccia</taxon>
        <taxon>Desulfobaccales</taxon>
        <taxon>Desulfobaccaceae</taxon>
        <taxon>Desulfobacca</taxon>
    </lineage>
</organism>
<accession>A0A7C3WRV4</accession>
<evidence type="ECO:0000259" key="1">
    <source>
        <dbReference type="Pfam" id="PF01936"/>
    </source>
</evidence>
<dbReference type="PANTHER" id="PTHR35458:SF8">
    <property type="entry name" value="SLR0650 PROTEIN"/>
    <property type="match status" value="1"/>
</dbReference>
<dbReference type="InterPro" id="IPR021139">
    <property type="entry name" value="NYN"/>
</dbReference>
<dbReference type="EMBL" id="DTHB01000046">
    <property type="protein sequence ID" value="HGB14895.1"/>
    <property type="molecule type" value="Genomic_DNA"/>
</dbReference>